<comment type="caution">
    <text evidence="2">The sequence shown here is derived from an EMBL/GenBank/DDBJ whole genome shotgun (WGS) entry which is preliminary data.</text>
</comment>
<dbReference type="EMBL" id="DTHB01000016">
    <property type="protein sequence ID" value="HGB13849.1"/>
    <property type="molecule type" value="Genomic_DNA"/>
</dbReference>
<protein>
    <submittedName>
        <fullName evidence="2">Uncharacterized protein</fullName>
    </submittedName>
</protein>
<sequence>MENRAPVPNLEAELARTRKLLAAGRHQEALLLVLKLLQQTLGNLRHRLITLNHELAREKEKMSAMSDENQTDYPALFKTGGRYYH</sequence>
<dbReference type="AlphaFoldDB" id="A0A7C3WG93"/>
<gene>
    <name evidence="2" type="ORF">ENV62_01225</name>
</gene>
<name>A0A7C3WG93_9BACT</name>
<proteinExistence type="predicted"/>
<organism evidence="2">
    <name type="scientific">Desulfobacca acetoxidans</name>
    <dbReference type="NCBI Taxonomy" id="60893"/>
    <lineage>
        <taxon>Bacteria</taxon>
        <taxon>Pseudomonadati</taxon>
        <taxon>Thermodesulfobacteriota</taxon>
        <taxon>Desulfobaccia</taxon>
        <taxon>Desulfobaccales</taxon>
        <taxon>Desulfobaccaceae</taxon>
        <taxon>Desulfobacca</taxon>
    </lineage>
</organism>
<feature type="region of interest" description="Disordered" evidence="1">
    <location>
        <begin position="61"/>
        <end position="85"/>
    </location>
</feature>
<evidence type="ECO:0000313" key="2">
    <source>
        <dbReference type="EMBL" id="HGB13849.1"/>
    </source>
</evidence>
<evidence type="ECO:0000256" key="1">
    <source>
        <dbReference type="SAM" id="MobiDB-lite"/>
    </source>
</evidence>
<accession>A0A7C3WG93</accession>
<reference evidence="2" key="1">
    <citation type="journal article" date="2020" name="mSystems">
        <title>Genome- and Community-Level Interaction Insights into Carbon Utilization and Element Cycling Functions of Hydrothermarchaeota in Hydrothermal Sediment.</title>
        <authorList>
            <person name="Zhou Z."/>
            <person name="Liu Y."/>
            <person name="Xu W."/>
            <person name="Pan J."/>
            <person name="Luo Z.H."/>
            <person name="Li M."/>
        </authorList>
    </citation>
    <scope>NUCLEOTIDE SEQUENCE [LARGE SCALE GENOMIC DNA]</scope>
    <source>
        <strain evidence="2">SpSt-776</strain>
    </source>
</reference>